<name>A0AAD6YZM6_9AGAR</name>
<dbReference type="AlphaFoldDB" id="A0AAD6YZM6"/>
<dbReference type="InterPro" id="IPR032675">
    <property type="entry name" value="LRR_dom_sf"/>
</dbReference>
<feature type="coiled-coil region" evidence="1">
    <location>
        <begin position="3"/>
        <end position="30"/>
    </location>
</feature>
<proteinExistence type="predicted"/>
<dbReference type="Gene3D" id="3.80.10.10">
    <property type="entry name" value="Ribonuclease Inhibitor"/>
    <property type="match status" value="1"/>
</dbReference>
<evidence type="ECO:0008006" key="4">
    <source>
        <dbReference type="Google" id="ProtNLM"/>
    </source>
</evidence>
<gene>
    <name evidence="2" type="ORF">DFH08DRAFT_945671</name>
</gene>
<dbReference type="Proteomes" id="UP001218218">
    <property type="component" value="Unassembled WGS sequence"/>
</dbReference>
<dbReference type="EMBL" id="JARIHO010000117">
    <property type="protein sequence ID" value="KAJ7302324.1"/>
    <property type="molecule type" value="Genomic_DNA"/>
</dbReference>
<sequence length="424" mass="47709">MSLKELRAQIAKLDTEIDLQRELLRKLERDRSLAQRHINNLLDPVALLPLEISSEIFLQTLAPFPEPGALRAPMLLLGICNAWTDIALATPTLWDAIHIVFPCARDLKKILPIWFERAQHRPLSVSLRGTFTHNVVDIIWAHGQRLKHLEIFDPQAQYAEGEETELWEGTGPGPLLSLETLIMRATHFDCGLISPRHTFDLLRLAPNLTECLFHNSDIVPDVVTTEILVLPKLRRLMFGEGGTRPIGSQDLLSHLSLPALETLGSDGSSDNLFSFLSRSLPPLVELVLGNGWEFDPSAQYLGTLPHLRRLEVWYPRCHSVEQFFVALAESPFLLPRLDTLVMHVHSNRDQAHDLSDSFWEELNRALVARRTQLQLFHLTVPAGNGVPEWKTPAPDIIAAFTELAADGVEIRLSANGGTWNHTFN</sequence>
<evidence type="ECO:0000313" key="3">
    <source>
        <dbReference type="Proteomes" id="UP001218218"/>
    </source>
</evidence>
<accession>A0AAD6YZM6</accession>
<keyword evidence="1" id="KW-0175">Coiled coil</keyword>
<comment type="caution">
    <text evidence="2">The sequence shown here is derived from an EMBL/GenBank/DDBJ whole genome shotgun (WGS) entry which is preliminary data.</text>
</comment>
<reference evidence="2" key="1">
    <citation type="submission" date="2023-03" db="EMBL/GenBank/DDBJ databases">
        <title>Massive genome expansion in bonnet fungi (Mycena s.s.) driven by repeated elements and novel gene families across ecological guilds.</title>
        <authorList>
            <consortium name="Lawrence Berkeley National Laboratory"/>
            <person name="Harder C.B."/>
            <person name="Miyauchi S."/>
            <person name="Viragh M."/>
            <person name="Kuo A."/>
            <person name="Thoen E."/>
            <person name="Andreopoulos B."/>
            <person name="Lu D."/>
            <person name="Skrede I."/>
            <person name="Drula E."/>
            <person name="Henrissat B."/>
            <person name="Morin E."/>
            <person name="Kohler A."/>
            <person name="Barry K."/>
            <person name="LaButti K."/>
            <person name="Morin E."/>
            <person name="Salamov A."/>
            <person name="Lipzen A."/>
            <person name="Mereny Z."/>
            <person name="Hegedus B."/>
            <person name="Baldrian P."/>
            <person name="Stursova M."/>
            <person name="Weitz H."/>
            <person name="Taylor A."/>
            <person name="Grigoriev I.V."/>
            <person name="Nagy L.G."/>
            <person name="Martin F."/>
            <person name="Kauserud H."/>
        </authorList>
    </citation>
    <scope>NUCLEOTIDE SEQUENCE</scope>
    <source>
        <strain evidence="2">CBHHK002</strain>
    </source>
</reference>
<keyword evidence="3" id="KW-1185">Reference proteome</keyword>
<evidence type="ECO:0000313" key="2">
    <source>
        <dbReference type="EMBL" id="KAJ7302324.1"/>
    </source>
</evidence>
<evidence type="ECO:0000256" key="1">
    <source>
        <dbReference type="SAM" id="Coils"/>
    </source>
</evidence>
<dbReference type="SUPFAM" id="SSF52047">
    <property type="entry name" value="RNI-like"/>
    <property type="match status" value="1"/>
</dbReference>
<organism evidence="2 3">
    <name type="scientific">Mycena albidolilacea</name>
    <dbReference type="NCBI Taxonomy" id="1033008"/>
    <lineage>
        <taxon>Eukaryota</taxon>
        <taxon>Fungi</taxon>
        <taxon>Dikarya</taxon>
        <taxon>Basidiomycota</taxon>
        <taxon>Agaricomycotina</taxon>
        <taxon>Agaricomycetes</taxon>
        <taxon>Agaricomycetidae</taxon>
        <taxon>Agaricales</taxon>
        <taxon>Marasmiineae</taxon>
        <taxon>Mycenaceae</taxon>
        <taxon>Mycena</taxon>
    </lineage>
</organism>
<protein>
    <recommendedName>
        <fullName evidence="4">F-box domain-containing protein</fullName>
    </recommendedName>
</protein>